<dbReference type="RefSeq" id="WP_079589040.1">
    <property type="nucleotide sequence ID" value="NZ_FUYN01000002.1"/>
</dbReference>
<dbReference type="PANTHER" id="PTHR48466">
    <property type="entry name" value="OS10G0509000 PROTEIN-RELATED"/>
    <property type="match status" value="1"/>
</dbReference>
<evidence type="ECO:0000256" key="3">
    <source>
        <dbReference type="ARBA" id="ARBA00022741"/>
    </source>
</evidence>
<dbReference type="InterPro" id="IPR005747">
    <property type="entry name" value="MutS2"/>
</dbReference>
<evidence type="ECO:0000256" key="1">
    <source>
        <dbReference type="ARBA" id="ARBA00022722"/>
    </source>
</evidence>
<dbReference type="NCBIfam" id="TIGR01069">
    <property type="entry name" value="mutS2"/>
    <property type="match status" value="1"/>
</dbReference>
<keyword evidence="11" id="KW-1185">Reference proteome</keyword>
<feature type="domain" description="DNA mismatch repair proteins mutS family" evidence="9">
    <location>
        <begin position="322"/>
        <end position="507"/>
    </location>
</feature>
<evidence type="ECO:0000313" key="11">
    <source>
        <dbReference type="Proteomes" id="UP000243406"/>
    </source>
</evidence>
<dbReference type="SMART" id="SM00533">
    <property type="entry name" value="MUTSd"/>
    <property type="match status" value="1"/>
</dbReference>
<keyword evidence="6" id="KW-0694">RNA-binding</keyword>
<dbReference type="GO" id="GO:0019843">
    <property type="term" value="F:rRNA binding"/>
    <property type="evidence" value="ECO:0007669"/>
    <property type="project" value="UniProtKB-KW"/>
</dbReference>
<organism evidence="10 11">
    <name type="scientific">Acetoanaerobium noterae</name>
    <dbReference type="NCBI Taxonomy" id="745369"/>
    <lineage>
        <taxon>Bacteria</taxon>
        <taxon>Bacillati</taxon>
        <taxon>Bacillota</taxon>
        <taxon>Clostridia</taxon>
        <taxon>Peptostreptococcales</taxon>
        <taxon>Filifactoraceae</taxon>
        <taxon>Acetoanaerobium</taxon>
    </lineage>
</organism>
<dbReference type="InterPro" id="IPR000432">
    <property type="entry name" value="DNA_mismatch_repair_MutS_C"/>
</dbReference>
<dbReference type="Pfam" id="PF00488">
    <property type="entry name" value="MutS_V"/>
    <property type="match status" value="1"/>
</dbReference>
<reference evidence="11" key="1">
    <citation type="submission" date="2017-02" db="EMBL/GenBank/DDBJ databases">
        <authorList>
            <person name="Varghese N."/>
            <person name="Submissions S."/>
        </authorList>
    </citation>
    <scope>NUCLEOTIDE SEQUENCE [LARGE SCALE GENOMIC DNA]</scope>
    <source>
        <strain evidence="11">ATCC 35199</strain>
    </source>
</reference>
<dbReference type="InterPro" id="IPR027417">
    <property type="entry name" value="P-loop_NTPase"/>
</dbReference>
<dbReference type="Proteomes" id="UP000243406">
    <property type="component" value="Unassembled WGS sequence"/>
</dbReference>
<dbReference type="InterPro" id="IPR007696">
    <property type="entry name" value="DNA_mismatch_repair_MutS_core"/>
</dbReference>
<dbReference type="GO" id="GO:0045910">
    <property type="term" value="P:negative regulation of DNA recombination"/>
    <property type="evidence" value="ECO:0007669"/>
    <property type="project" value="InterPro"/>
</dbReference>
<dbReference type="Gene3D" id="1.10.1420.10">
    <property type="match status" value="2"/>
</dbReference>
<dbReference type="InterPro" id="IPR045076">
    <property type="entry name" value="MutS"/>
</dbReference>
<keyword evidence="5" id="KW-0067">ATP-binding</keyword>
<dbReference type="GO" id="GO:0030983">
    <property type="term" value="F:mismatched DNA binding"/>
    <property type="evidence" value="ECO:0007669"/>
    <property type="project" value="InterPro"/>
</dbReference>
<dbReference type="PIRSF" id="PIRSF005814">
    <property type="entry name" value="MutS_YshD"/>
    <property type="match status" value="1"/>
</dbReference>
<dbReference type="PANTHER" id="PTHR48466:SF2">
    <property type="entry name" value="OS10G0509000 PROTEIN"/>
    <property type="match status" value="1"/>
</dbReference>
<dbReference type="GO" id="GO:0004519">
    <property type="term" value="F:endonuclease activity"/>
    <property type="evidence" value="ECO:0007669"/>
    <property type="project" value="UniProtKB-KW"/>
</dbReference>
<evidence type="ECO:0000256" key="2">
    <source>
        <dbReference type="ARBA" id="ARBA00022730"/>
    </source>
</evidence>
<dbReference type="GO" id="GO:0006298">
    <property type="term" value="P:mismatch repair"/>
    <property type="evidence" value="ECO:0007669"/>
    <property type="project" value="InterPro"/>
</dbReference>
<protein>
    <submittedName>
        <fullName evidence="10">MutS2 family protein</fullName>
    </submittedName>
</protein>
<dbReference type="SUPFAM" id="SSF52540">
    <property type="entry name" value="P-loop containing nucleoside triphosphate hydrolases"/>
    <property type="match status" value="1"/>
</dbReference>
<evidence type="ECO:0000259" key="8">
    <source>
        <dbReference type="SMART" id="SM00533"/>
    </source>
</evidence>
<dbReference type="SUPFAM" id="SSF48334">
    <property type="entry name" value="DNA repair protein MutS, domain III"/>
    <property type="match status" value="1"/>
</dbReference>
<evidence type="ECO:0000313" key="10">
    <source>
        <dbReference type="EMBL" id="SKB37416.1"/>
    </source>
</evidence>
<evidence type="ECO:0000256" key="6">
    <source>
        <dbReference type="ARBA" id="ARBA00022884"/>
    </source>
</evidence>
<dbReference type="GO" id="GO:0140664">
    <property type="term" value="F:ATP-dependent DNA damage sensor activity"/>
    <property type="evidence" value="ECO:0007669"/>
    <property type="project" value="InterPro"/>
</dbReference>
<sequence length="653" mass="73492">MNKAIQTLEFNKIKERLSEFCQSSLGKQLVDNLYPAVNIKAVETRLKETKEAVRLLKAGMIPPLGGLSNISMLLEKTEKGMILEASELTAINDFLRACRNLEQFMNKHKELIPLISEYILSMKSYKDIEEEISYSVSGAIVLSQASKNLGRIRRLKENQKEKIEKTLQAFLSSNSNKSLIQEFFISEKNGHYTIPIKSAYKNHVEGSIIETSSTGSTVFIEPKAIAKLSGEMQMLEAEELAEQYQILAGLTGLIYENISSIKQNMELMATYDLIFAKARYAISINAAMPEINLKRHIKIVNGRHPLLEGRVVPLNIEVGPDFNTLVITGPNAGGKTVTLKTVGLLILMTQCGLFIPADESSQIPVLDDVLVDIGDNQSIENALSTFSSHMQNLGIILKKSSNNTLVLIDEIGTGTDPAEGAAIAAAILEELSRKGSLTIATTHYGEIKEFAVRHPLFRNASVLFDKETLSPLYELIMGESGESNAFWIVEKFAFPSGVINNAKRYLMTNEKNKAASYITEKDKEKLQSEFEKNKQRQLEKQILKEERLSSIKERKVDYSKGDRVRLLDTDEIGLVYEEADKNDNVTVYLSNNYKKVLRKRLSLMEKAQNLYPNDYDLDTLFTDYSARKLEHDIKRGSKKALKKIQKDIRLKNR</sequence>
<dbReference type="EMBL" id="FUYN01000002">
    <property type="protein sequence ID" value="SKB37416.1"/>
    <property type="molecule type" value="Genomic_DNA"/>
</dbReference>
<keyword evidence="1" id="KW-0540">Nuclease</keyword>
<accession>A0A1T5AR77</accession>
<gene>
    <name evidence="10" type="ORF">SAMN02745120_1124</name>
</gene>
<keyword evidence="4" id="KW-0378">Hydrolase</keyword>
<dbReference type="FunFam" id="3.40.50.300:FF:000830">
    <property type="entry name" value="Endonuclease MutS2"/>
    <property type="match status" value="1"/>
</dbReference>
<dbReference type="OrthoDB" id="9808166at2"/>
<keyword evidence="3" id="KW-0547">Nucleotide-binding</keyword>
<evidence type="ECO:0000256" key="7">
    <source>
        <dbReference type="ARBA" id="ARBA00023125"/>
    </source>
</evidence>
<dbReference type="AlphaFoldDB" id="A0A1T5AR77"/>
<keyword evidence="7" id="KW-0238">DNA-binding</keyword>
<dbReference type="SMART" id="SM00534">
    <property type="entry name" value="MUTSac"/>
    <property type="match status" value="1"/>
</dbReference>
<evidence type="ECO:0000256" key="5">
    <source>
        <dbReference type="ARBA" id="ARBA00022840"/>
    </source>
</evidence>
<evidence type="ECO:0000259" key="9">
    <source>
        <dbReference type="SMART" id="SM00534"/>
    </source>
</evidence>
<dbReference type="InterPro" id="IPR036187">
    <property type="entry name" value="DNA_mismatch_repair_MutS_sf"/>
</dbReference>
<keyword evidence="2" id="KW-0699">rRNA-binding</keyword>
<proteinExistence type="predicted"/>
<name>A0A1T5AR77_9FIRM</name>
<evidence type="ECO:0000256" key="4">
    <source>
        <dbReference type="ARBA" id="ARBA00022801"/>
    </source>
</evidence>
<dbReference type="Gene3D" id="3.40.50.300">
    <property type="entry name" value="P-loop containing nucleotide triphosphate hydrolases"/>
    <property type="match status" value="1"/>
</dbReference>
<feature type="domain" description="DNA mismatch repair protein MutS core" evidence="8">
    <location>
        <begin position="8"/>
        <end position="310"/>
    </location>
</feature>
<dbReference type="GO" id="GO:0005524">
    <property type="term" value="F:ATP binding"/>
    <property type="evidence" value="ECO:0007669"/>
    <property type="project" value="UniProtKB-KW"/>
</dbReference>
<dbReference type="GO" id="GO:0016887">
    <property type="term" value="F:ATP hydrolysis activity"/>
    <property type="evidence" value="ECO:0007669"/>
    <property type="project" value="InterPro"/>
</dbReference>